<gene>
    <name evidence="4 7" type="primary">bamB</name>
    <name evidence="7" type="ORF">R0135_00995</name>
</gene>
<reference evidence="7 8" key="1">
    <citation type="submission" date="2023-10" db="EMBL/GenBank/DDBJ databases">
        <title>Two novel species belonging to the OM43/NOR5 clade.</title>
        <authorList>
            <person name="Park M."/>
        </authorList>
    </citation>
    <scope>NUCLEOTIDE SEQUENCE [LARGE SCALE GENOMIC DNA]</scope>
    <source>
        <strain evidence="7 8">IMCC43200</strain>
    </source>
</reference>
<keyword evidence="8" id="KW-1185">Reference proteome</keyword>
<dbReference type="InterPro" id="IPR017687">
    <property type="entry name" value="BamB"/>
</dbReference>
<evidence type="ECO:0000256" key="2">
    <source>
        <dbReference type="ARBA" id="ARBA00023136"/>
    </source>
</evidence>
<keyword evidence="1 4" id="KW-0732">Signal</keyword>
<comment type="subunit">
    <text evidence="4">Part of the Bam complex.</text>
</comment>
<comment type="function">
    <text evidence="4">Part of the outer membrane protein assembly complex, which is involved in assembly and insertion of beta-barrel proteins into the outer membrane.</text>
</comment>
<evidence type="ECO:0000256" key="4">
    <source>
        <dbReference type="HAMAP-Rule" id="MF_00923"/>
    </source>
</evidence>
<dbReference type="InterPro" id="IPR018391">
    <property type="entry name" value="PQQ_b-propeller_rpt"/>
</dbReference>
<evidence type="ECO:0000313" key="8">
    <source>
        <dbReference type="Proteomes" id="UP001626537"/>
    </source>
</evidence>
<dbReference type="RefSeq" id="WP_407348403.1">
    <property type="nucleotide sequence ID" value="NZ_CP136864.1"/>
</dbReference>
<dbReference type="InterPro" id="IPR002372">
    <property type="entry name" value="PQQ_rpt_dom"/>
</dbReference>
<feature type="signal peptide" evidence="5">
    <location>
        <begin position="1"/>
        <end position="20"/>
    </location>
</feature>
<proteinExistence type="inferred from homology"/>
<dbReference type="NCBIfam" id="TIGR03300">
    <property type="entry name" value="assembly_YfgL"/>
    <property type="match status" value="1"/>
</dbReference>
<dbReference type="PANTHER" id="PTHR34512">
    <property type="entry name" value="CELL SURFACE PROTEIN"/>
    <property type="match status" value="1"/>
</dbReference>
<evidence type="ECO:0000256" key="1">
    <source>
        <dbReference type="ARBA" id="ARBA00022729"/>
    </source>
</evidence>
<keyword evidence="4" id="KW-0564">Palmitate</keyword>
<evidence type="ECO:0000313" key="7">
    <source>
        <dbReference type="EMBL" id="WOJ93758.1"/>
    </source>
</evidence>
<dbReference type="PANTHER" id="PTHR34512:SF30">
    <property type="entry name" value="OUTER MEMBRANE PROTEIN ASSEMBLY FACTOR BAMB"/>
    <property type="match status" value="1"/>
</dbReference>
<protein>
    <recommendedName>
        <fullName evidence="4">Outer membrane protein assembly factor BamB</fullName>
    </recommendedName>
</protein>
<dbReference type="Pfam" id="PF13360">
    <property type="entry name" value="PQQ_2"/>
    <property type="match status" value="1"/>
</dbReference>
<comment type="subcellular location">
    <subcellularLocation>
        <location evidence="4">Cell outer membrane</location>
        <topology evidence="4">Lipid-anchor</topology>
    </subcellularLocation>
</comment>
<dbReference type="InterPro" id="IPR015943">
    <property type="entry name" value="WD40/YVTN_repeat-like_dom_sf"/>
</dbReference>
<keyword evidence="2 4" id="KW-0472">Membrane</keyword>
<sequence>MSFLRLSGLLLLLATLTACETVSDFFEMGDDEDPQQPAELLDIEQQLTVRKLWSVGVGDGQGDGLYKLQPIIDGDVIYAAAAEGEVRAVARKNGSTIWRQELEIGLSGGVGLYEDSLFLGGSDGLVMRLDANTGETLWTSEVSGEVLAAPQGNGRVVVAQTYDGRLYGFDFETGERLWRYDSSVPVLTIRGTSTPIIDGAVVYAGFASGRVAAFDVMDGTIRWEARVAIPQGRSEIERIVDVDGTMALAGTELYVASYQGRIAALDTRTGRKIWQRNVSSFYGVSQGFGNVYITEETGTITAFLRNGQGVRWEQPALAWRGLSKPVPVSSYLAVEDYEGYLHLLSQVDGEFLARIRPDSEGARADMLADGNVLYVYTNGGKLIAYDIRARS</sequence>
<organism evidence="7 8">
    <name type="scientific">Congregibacter variabilis</name>
    <dbReference type="NCBI Taxonomy" id="3081200"/>
    <lineage>
        <taxon>Bacteria</taxon>
        <taxon>Pseudomonadati</taxon>
        <taxon>Pseudomonadota</taxon>
        <taxon>Gammaproteobacteria</taxon>
        <taxon>Cellvibrionales</taxon>
        <taxon>Halieaceae</taxon>
        <taxon>Congregibacter</taxon>
    </lineage>
</organism>
<evidence type="ECO:0000256" key="3">
    <source>
        <dbReference type="ARBA" id="ARBA00023237"/>
    </source>
</evidence>
<feature type="chain" id="PRO_5046488236" description="Outer membrane protein assembly factor BamB" evidence="5">
    <location>
        <begin position="21"/>
        <end position="391"/>
    </location>
</feature>
<dbReference type="SUPFAM" id="SSF50998">
    <property type="entry name" value="Quinoprotein alcohol dehydrogenase-like"/>
    <property type="match status" value="1"/>
</dbReference>
<dbReference type="PROSITE" id="PS51257">
    <property type="entry name" value="PROKAR_LIPOPROTEIN"/>
    <property type="match status" value="1"/>
</dbReference>
<dbReference type="SMART" id="SM00564">
    <property type="entry name" value="PQQ"/>
    <property type="match status" value="6"/>
</dbReference>
<dbReference type="Gene3D" id="2.130.10.10">
    <property type="entry name" value="YVTN repeat-like/Quinoprotein amine dehydrogenase"/>
    <property type="match status" value="1"/>
</dbReference>
<keyword evidence="3 4" id="KW-0998">Cell outer membrane</keyword>
<feature type="domain" description="Pyrrolo-quinoline quinone repeat" evidence="6">
    <location>
        <begin position="83"/>
        <end position="314"/>
    </location>
</feature>
<evidence type="ECO:0000256" key="5">
    <source>
        <dbReference type="SAM" id="SignalP"/>
    </source>
</evidence>
<keyword evidence="4" id="KW-0449">Lipoprotein</keyword>
<dbReference type="EMBL" id="CP136864">
    <property type="protein sequence ID" value="WOJ93758.1"/>
    <property type="molecule type" value="Genomic_DNA"/>
</dbReference>
<name>A0ABZ0I4T4_9GAMM</name>
<dbReference type="InterPro" id="IPR011047">
    <property type="entry name" value="Quinoprotein_ADH-like_sf"/>
</dbReference>
<dbReference type="HAMAP" id="MF_00923">
    <property type="entry name" value="OM_assembly_BamB"/>
    <property type="match status" value="1"/>
</dbReference>
<dbReference type="Proteomes" id="UP001626537">
    <property type="component" value="Chromosome"/>
</dbReference>
<evidence type="ECO:0000259" key="6">
    <source>
        <dbReference type="Pfam" id="PF13360"/>
    </source>
</evidence>
<accession>A0ABZ0I4T4</accession>
<comment type="similarity">
    <text evidence="4">Belongs to the BamB family.</text>
</comment>